<dbReference type="AlphaFoldDB" id="A0A2P2J1E7"/>
<dbReference type="EMBL" id="GGEC01006822">
    <property type="protein sequence ID" value="MBW87305.1"/>
    <property type="molecule type" value="Transcribed_RNA"/>
</dbReference>
<keyword evidence="1" id="KW-0808">Transferase</keyword>
<proteinExistence type="predicted"/>
<dbReference type="GO" id="GO:0016301">
    <property type="term" value="F:kinase activity"/>
    <property type="evidence" value="ECO:0007669"/>
    <property type="project" value="UniProtKB-KW"/>
</dbReference>
<name>A0A2P2J1E7_RHIMU</name>
<accession>A0A2P2J1E7</accession>
<reference evidence="1" key="1">
    <citation type="submission" date="2018-02" db="EMBL/GenBank/DDBJ databases">
        <title>Rhizophora mucronata_Transcriptome.</title>
        <authorList>
            <person name="Meera S.P."/>
            <person name="Sreeshan A."/>
            <person name="Augustine A."/>
        </authorList>
    </citation>
    <scope>NUCLEOTIDE SEQUENCE</scope>
    <source>
        <tissue evidence="1">Leaf</tissue>
    </source>
</reference>
<sequence>MEVKDMSSLSSREKLPTLIRTSSIPLGRL</sequence>
<evidence type="ECO:0000313" key="1">
    <source>
        <dbReference type="EMBL" id="MBW87305.1"/>
    </source>
</evidence>
<organism evidence="1">
    <name type="scientific">Rhizophora mucronata</name>
    <name type="common">Asiatic mangrove</name>
    <dbReference type="NCBI Taxonomy" id="61149"/>
    <lineage>
        <taxon>Eukaryota</taxon>
        <taxon>Viridiplantae</taxon>
        <taxon>Streptophyta</taxon>
        <taxon>Embryophyta</taxon>
        <taxon>Tracheophyta</taxon>
        <taxon>Spermatophyta</taxon>
        <taxon>Magnoliopsida</taxon>
        <taxon>eudicotyledons</taxon>
        <taxon>Gunneridae</taxon>
        <taxon>Pentapetalae</taxon>
        <taxon>rosids</taxon>
        <taxon>fabids</taxon>
        <taxon>Malpighiales</taxon>
        <taxon>Rhizophoraceae</taxon>
        <taxon>Rhizophora</taxon>
    </lineage>
</organism>
<protein>
    <submittedName>
        <fullName evidence="1">Thymidylate kinase family protein</fullName>
    </submittedName>
</protein>
<keyword evidence="1" id="KW-0418">Kinase</keyword>